<protein>
    <submittedName>
        <fullName evidence="8">COQ9 family protein</fullName>
    </submittedName>
</protein>
<comment type="similarity">
    <text evidence="2">Belongs to the COQ9 family.</text>
</comment>
<evidence type="ECO:0000313" key="8">
    <source>
        <dbReference type="EMBL" id="MBU3077006.1"/>
    </source>
</evidence>
<keyword evidence="3" id="KW-0831">Ubiquinone biosynthesis</keyword>
<keyword evidence="9" id="KW-1185">Reference proteome</keyword>
<sequence length="219" mass="24877">MTLPVDPTLDEMRDALAAVIPAHAAFDGWTEEALGRAAEELGLAPAQARLAFPGGAIDMIDAWYGWIDAEMARRLPPERLAAMRFRDRIAALVMTRLDLSLPYREAARRALNLLANPRHLPRAARLGWRAADAMWRLAGDTATDFNHYTKRMTLSAVYAQAILVWLDDESEHQAETRAFLDRRIAGVMRFEKLKAGLRRDPERRFKVARFLGRLRYPPK</sequence>
<comment type="pathway">
    <text evidence="1">Cofactor biosynthesis; ubiquinone biosynthesis.</text>
</comment>
<comment type="caution">
    <text evidence="8">The sequence shown here is derived from an EMBL/GenBank/DDBJ whole genome shotgun (WGS) entry which is preliminary data.</text>
</comment>
<evidence type="ECO:0000256" key="6">
    <source>
        <dbReference type="ARBA" id="ARBA00058104"/>
    </source>
</evidence>
<organism evidence="8 9">
    <name type="scientific">Sphingomonas quercus</name>
    <dbReference type="NCBI Taxonomy" id="2842451"/>
    <lineage>
        <taxon>Bacteria</taxon>
        <taxon>Pseudomonadati</taxon>
        <taxon>Pseudomonadota</taxon>
        <taxon>Alphaproteobacteria</taxon>
        <taxon>Sphingomonadales</taxon>
        <taxon>Sphingomonadaceae</taxon>
        <taxon>Sphingomonas</taxon>
    </lineage>
</organism>
<evidence type="ECO:0000313" key="9">
    <source>
        <dbReference type="Proteomes" id="UP000776276"/>
    </source>
</evidence>
<accession>A0ABS6BGR0</accession>
<gene>
    <name evidence="8" type="ORF">KOF26_03935</name>
</gene>
<dbReference type="NCBIfam" id="TIGR02396">
    <property type="entry name" value="diverge_rpsU"/>
    <property type="match status" value="1"/>
</dbReference>
<evidence type="ECO:0000256" key="1">
    <source>
        <dbReference type="ARBA" id="ARBA00004749"/>
    </source>
</evidence>
<feature type="domain" description="COQ9 C-terminal" evidence="7">
    <location>
        <begin position="121"/>
        <end position="191"/>
    </location>
</feature>
<dbReference type="Proteomes" id="UP000776276">
    <property type="component" value="Unassembled WGS sequence"/>
</dbReference>
<dbReference type="Pfam" id="PF08511">
    <property type="entry name" value="COQ9"/>
    <property type="match status" value="1"/>
</dbReference>
<dbReference type="EMBL" id="JAHKRT010000002">
    <property type="protein sequence ID" value="MBU3077006.1"/>
    <property type="molecule type" value="Genomic_DNA"/>
</dbReference>
<evidence type="ECO:0000259" key="7">
    <source>
        <dbReference type="Pfam" id="PF08511"/>
    </source>
</evidence>
<dbReference type="PANTHER" id="PTHR21427:SF19">
    <property type="entry name" value="UBIQUINONE BIOSYNTHESIS PROTEIN COQ9, MITOCHONDRIAL"/>
    <property type="match status" value="1"/>
</dbReference>
<dbReference type="InterPro" id="IPR013718">
    <property type="entry name" value="COQ9_C"/>
</dbReference>
<evidence type="ECO:0000256" key="3">
    <source>
        <dbReference type="ARBA" id="ARBA00022688"/>
    </source>
</evidence>
<name>A0ABS6BGR0_9SPHN</name>
<reference evidence="8 9" key="1">
    <citation type="submission" date="2021-06" db="EMBL/GenBank/DDBJ databases">
        <title>Sphingomonas sp. XMGL2, whole genome shotgun sequencing project.</title>
        <authorList>
            <person name="Zhao G."/>
            <person name="Shen L."/>
        </authorList>
    </citation>
    <scope>NUCLEOTIDE SEQUENCE [LARGE SCALE GENOMIC DNA]</scope>
    <source>
        <strain evidence="8 9">XMGL2</strain>
    </source>
</reference>
<dbReference type="PANTHER" id="PTHR21427">
    <property type="entry name" value="UBIQUINONE BIOSYNTHESIS PROTEIN COQ9, MITOCHONDRIAL"/>
    <property type="match status" value="1"/>
</dbReference>
<keyword evidence="5" id="KW-0446">Lipid-binding</keyword>
<evidence type="ECO:0000256" key="4">
    <source>
        <dbReference type="ARBA" id="ARBA00022946"/>
    </source>
</evidence>
<dbReference type="InterPro" id="IPR012762">
    <property type="entry name" value="Ubiq_biosynth_COQ9"/>
</dbReference>
<keyword evidence="4" id="KW-0809">Transit peptide</keyword>
<evidence type="ECO:0000256" key="5">
    <source>
        <dbReference type="ARBA" id="ARBA00023121"/>
    </source>
</evidence>
<proteinExistence type="inferred from homology"/>
<comment type="function">
    <text evidence="6">Membrane-associated protein that warps the membrane surface to access and bind aromatic isoprenes with high specificity, including ubiquinone (CoQ) isoprene intermediates and presents them directly to COQ7, therefore facilitating the COQ7-mediated hydroxylase step. Participates in the biosynthesis of coenzyme Q, also named ubiquinone, an essential lipid-soluble electron transporter for aerobic cellular respiration.</text>
</comment>
<evidence type="ECO:0000256" key="2">
    <source>
        <dbReference type="ARBA" id="ARBA00010766"/>
    </source>
</evidence>